<reference evidence="8" key="1">
    <citation type="submission" date="2022-10" db="EMBL/GenBank/DDBJ databases">
        <title>Genome assembly of Pristionchus species.</title>
        <authorList>
            <person name="Yoshida K."/>
            <person name="Sommer R.J."/>
        </authorList>
    </citation>
    <scope>NUCLEOTIDE SEQUENCE [LARGE SCALE GENOMIC DNA]</scope>
    <source>
        <strain evidence="8">RS5460</strain>
    </source>
</reference>
<dbReference type="PANTHER" id="PTHR46641">
    <property type="entry name" value="FMRFAMIDE RECEPTOR-RELATED"/>
    <property type="match status" value="1"/>
</dbReference>
<feature type="domain" description="G-protein coupled receptors family 1 profile" evidence="6">
    <location>
        <begin position="65"/>
        <end position="352"/>
    </location>
</feature>
<dbReference type="InterPro" id="IPR052954">
    <property type="entry name" value="GPCR-Ligand_Int"/>
</dbReference>
<evidence type="ECO:0000313" key="8">
    <source>
        <dbReference type="Proteomes" id="UP001328107"/>
    </source>
</evidence>
<dbReference type="GO" id="GO:0016020">
    <property type="term" value="C:membrane"/>
    <property type="evidence" value="ECO:0007669"/>
    <property type="project" value="UniProtKB-SubCell"/>
</dbReference>
<name>A0AAN4Z3Z7_9BILA</name>
<evidence type="ECO:0000256" key="4">
    <source>
        <dbReference type="ARBA" id="ARBA00023136"/>
    </source>
</evidence>
<evidence type="ECO:0000256" key="1">
    <source>
        <dbReference type="ARBA" id="ARBA00004370"/>
    </source>
</evidence>
<protein>
    <recommendedName>
        <fullName evidence="6">G-protein coupled receptors family 1 profile domain-containing protein</fullName>
    </recommendedName>
</protein>
<evidence type="ECO:0000313" key="7">
    <source>
        <dbReference type="EMBL" id="GMR34132.1"/>
    </source>
</evidence>
<gene>
    <name evidence="7" type="ORF">PMAYCL1PPCAC_04327</name>
</gene>
<feature type="non-terminal residue" evidence="7">
    <location>
        <position position="1"/>
    </location>
</feature>
<dbReference type="PROSITE" id="PS50262">
    <property type="entry name" value="G_PROTEIN_RECEP_F1_2"/>
    <property type="match status" value="1"/>
</dbReference>
<accession>A0AAN4Z3Z7</accession>
<dbReference type="PANTHER" id="PTHR46641:SF10">
    <property type="entry name" value="G-PROTEIN COUPLED RECEPTORS FAMILY 1 PROFILE DOMAIN-CONTAINING PROTEIN"/>
    <property type="match status" value="1"/>
</dbReference>
<keyword evidence="3 5" id="KW-1133">Transmembrane helix</keyword>
<sequence>LGEATMSPAIPNDTHWCFDMELYYQSLQDTTRRTEMISRIEQYKNFSFRVNGMLTWGVTLFGFFGTYLLLSQIRNSRLFSRRLSIHMAMLCLWDAIMLMSCLLTYCFPSLIYHITPFYGPIAYILFIFQPVASACVSAGIWQVLIITLERYLAVTRPLEQRTLKAQFGLRSICFAIVVGVGVLNILPVPFDRALVPCFELTDTASVNFWTLLKPYDDDPTRQKIGTLLHVIPDILFRAPVPIVIIAILTVKTIQVCNNRTPFAHMAMNPRVTGVRSTIPLRLSLLSFKFILCNSLYMFNSVLIEVLGIGHSDTSTNGEGGDDPVDMYWNSFYLSDASNMLLVLHSATNWIVFYHWPRCKAKKLTKQSSKHSSVSYSSYTSYAREMNPSIAIVLLKRFMPAKERIGAEIITTLCLEIPRISELVTGMPRFTPVMISTDVENKMNAWGARLARFIELNLRWFADYSSSYDVLRRHCRKAGQSHFEANLHLTPDQWKIVRRTVVRVMMRNTTKLAITKEREIEAEKIEEFLTRAFNSILSETRSGVLCAAVEATQRSQRCEYWRDPSAILSPSHHPLISIND</sequence>
<dbReference type="Gene3D" id="1.20.1070.10">
    <property type="entry name" value="Rhodopsin 7-helix transmembrane proteins"/>
    <property type="match status" value="1"/>
</dbReference>
<dbReference type="EMBL" id="BTRK01000001">
    <property type="protein sequence ID" value="GMR34132.1"/>
    <property type="molecule type" value="Genomic_DNA"/>
</dbReference>
<dbReference type="InterPro" id="IPR017452">
    <property type="entry name" value="GPCR_Rhodpsn_7TM"/>
</dbReference>
<dbReference type="Proteomes" id="UP001328107">
    <property type="component" value="Unassembled WGS sequence"/>
</dbReference>
<comment type="caution">
    <text evidence="7">The sequence shown here is derived from an EMBL/GenBank/DDBJ whole genome shotgun (WGS) entry which is preliminary data.</text>
</comment>
<feature type="transmembrane region" description="Helical" evidence="5">
    <location>
        <begin position="167"/>
        <end position="186"/>
    </location>
</feature>
<dbReference type="SUPFAM" id="SSF81321">
    <property type="entry name" value="Family A G protein-coupled receptor-like"/>
    <property type="match status" value="1"/>
</dbReference>
<organism evidence="7 8">
    <name type="scientific">Pristionchus mayeri</name>
    <dbReference type="NCBI Taxonomy" id="1317129"/>
    <lineage>
        <taxon>Eukaryota</taxon>
        <taxon>Metazoa</taxon>
        <taxon>Ecdysozoa</taxon>
        <taxon>Nematoda</taxon>
        <taxon>Chromadorea</taxon>
        <taxon>Rhabditida</taxon>
        <taxon>Rhabditina</taxon>
        <taxon>Diplogasteromorpha</taxon>
        <taxon>Diplogasteroidea</taxon>
        <taxon>Neodiplogasteridae</taxon>
        <taxon>Pristionchus</taxon>
    </lineage>
</organism>
<evidence type="ECO:0000256" key="5">
    <source>
        <dbReference type="SAM" id="Phobius"/>
    </source>
</evidence>
<keyword evidence="4 5" id="KW-0472">Membrane</keyword>
<proteinExistence type="predicted"/>
<dbReference type="CDD" id="cd14978">
    <property type="entry name" value="7tmA_FMRFamide_R-like"/>
    <property type="match status" value="1"/>
</dbReference>
<feature type="transmembrane region" description="Helical" evidence="5">
    <location>
        <begin position="121"/>
        <end position="146"/>
    </location>
</feature>
<keyword evidence="2 5" id="KW-0812">Transmembrane</keyword>
<evidence type="ECO:0000256" key="3">
    <source>
        <dbReference type="ARBA" id="ARBA00022989"/>
    </source>
</evidence>
<evidence type="ECO:0000256" key="2">
    <source>
        <dbReference type="ARBA" id="ARBA00022692"/>
    </source>
</evidence>
<keyword evidence="8" id="KW-1185">Reference proteome</keyword>
<feature type="transmembrane region" description="Helical" evidence="5">
    <location>
        <begin position="53"/>
        <end position="70"/>
    </location>
</feature>
<comment type="subcellular location">
    <subcellularLocation>
        <location evidence="1">Membrane</location>
    </subcellularLocation>
</comment>
<evidence type="ECO:0000259" key="6">
    <source>
        <dbReference type="PROSITE" id="PS50262"/>
    </source>
</evidence>
<feature type="transmembrane region" description="Helical" evidence="5">
    <location>
        <begin position="91"/>
        <end position="115"/>
    </location>
</feature>
<dbReference type="AlphaFoldDB" id="A0AAN4Z3Z7"/>